<dbReference type="EMBL" id="KB320524">
    <property type="protein sequence ID" value="ELW69717.1"/>
    <property type="molecule type" value="Genomic_DNA"/>
</dbReference>
<evidence type="ECO:0000259" key="3">
    <source>
        <dbReference type="Pfam" id="PF23998"/>
    </source>
</evidence>
<dbReference type="STRING" id="246437.L9L7N4"/>
<dbReference type="Pfam" id="PF23998">
    <property type="entry name" value="BTB_BTBDG"/>
    <property type="match status" value="2"/>
</dbReference>
<dbReference type="eggNOG" id="KOG4682">
    <property type="taxonomic scope" value="Eukaryota"/>
</dbReference>
<dbReference type="Proteomes" id="UP000011518">
    <property type="component" value="Unassembled WGS sequence"/>
</dbReference>
<evidence type="ECO:0000313" key="4">
    <source>
        <dbReference type="EMBL" id="ELW69717.1"/>
    </source>
</evidence>
<dbReference type="Pfam" id="PF21059">
    <property type="entry name" value="BTBD16_C"/>
    <property type="match status" value="1"/>
</dbReference>
<gene>
    <name evidence="4" type="ORF">TREES_T100012921</name>
</gene>
<dbReference type="InterPro" id="IPR056426">
    <property type="entry name" value="BTB_BTBDG"/>
</dbReference>
<organism evidence="4 5">
    <name type="scientific">Tupaia chinensis</name>
    <name type="common">Chinese tree shrew</name>
    <name type="synonym">Tupaia belangeri chinensis</name>
    <dbReference type="NCBI Taxonomy" id="246437"/>
    <lineage>
        <taxon>Eukaryota</taxon>
        <taxon>Metazoa</taxon>
        <taxon>Chordata</taxon>
        <taxon>Craniata</taxon>
        <taxon>Vertebrata</taxon>
        <taxon>Euteleostomi</taxon>
        <taxon>Mammalia</taxon>
        <taxon>Eutheria</taxon>
        <taxon>Euarchontoglires</taxon>
        <taxon>Scandentia</taxon>
        <taxon>Tupaiidae</taxon>
        <taxon>Tupaia</taxon>
    </lineage>
</organism>
<dbReference type="AlphaFoldDB" id="L9L7N4"/>
<dbReference type="FunCoup" id="L9L7N4">
    <property type="interactions" value="4"/>
</dbReference>
<dbReference type="PANTHER" id="PTHR46843">
    <property type="entry name" value="BTB/POZ DOMAIN-CONTAINING PROTEIN 16"/>
    <property type="match status" value="1"/>
</dbReference>
<proteinExistence type="predicted"/>
<evidence type="ECO:0000256" key="1">
    <source>
        <dbReference type="ARBA" id="ARBA00016271"/>
    </source>
</evidence>
<evidence type="ECO:0000313" key="5">
    <source>
        <dbReference type="Proteomes" id="UP000011518"/>
    </source>
</evidence>
<reference evidence="5" key="2">
    <citation type="journal article" date="2013" name="Nat. Commun.">
        <title>Genome of the Chinese tree shrew.</title>
        <authorList>
            <person name="Fan Y."/>
            <person name="Huang Z.Y."/>
            <person name="Cao C.C."/>
            <person name="Chen C.S."/>
            <person name="Chen Y.X."/>
            <person name="Fan D.D."/>
            <person name="He J."/>
            <person name="Hou H.L."/>
            <person name="Hu L."/>
            <person name="Hu X.T."/>
            <person name="Jiang X.T."/>
            <person name="Lai R."/>
            <person name="Lang Y.S."/>
            <person name="Liang B."/>
            <person name="Liao S.G."/>
            <person name="Mu D."/>
            <person name="Ma Y.Y."/>
            <person name="Niu Y.Y."/>
            <person name="Sun X.Q."/>
            <person name="Xia J.Q."/>
            <person name="Xiao J."/>
            <person name="Xiong Z.Q."/>
            <person name="Xu L."/>
            <person name="Yang L."/>
            <person name="Zhang Y."/>
            <person name="Zhao W."/>
            <person name="Zhao X.D."/>
            <person name="Zheng Y.T."/>
            <person name="Zhou J.M."/>
            <person name="Zhu Y.B."/>
            <person name="Zhang G.J."/>
            <person name="Wang J."/>
            <person name="Yao Y.G."/>
        </authorList>
    </citation>
    <scope>NUCLEOTIDE SEQUENCE [LARGE SCALE GENOMIC DNA]</scope>
</reference>
<dbReference type="Gene3D" id="3.30.710.10">
    <property type="entry name" value="Potassium Channel Kv1.1, Chain A"/>
    <property type="match status" value="1"/>
</dbReference>
<evidence type="ECO:0000259" key="2">
    <source>
        <dbReference type="Pfam" id="PF21059"/>
    </source>
</evidence>
<dbReference type="PANTHER" id="PTHR46843:SF1">
    <property type="entry name" value="BTB_POZ DOMAIN-CONTAINING PROTEIN 16"/>
    <property type="match status" value="1"/>
</dbReference>
<dbReference type="InterPro" id="IPR048859">
    <property type="entry name" value="BTBD16_C"/>
</dbReference>
<feature type="domain" description="BTB/POZ" evidence="2">
    <location>
        <begin position="315"/>
        <end position="417"/>
    </location>
</feature>
<dbReference type="InParanoid" id="L9L7N4"/>
<feature type="domain" description="BTBDG BTB/POZ" evidence="3">
    <location>
        <begin position="72"/>
        <end position="189"/>
    </location>
</feature>
<feature type="domain" description="BTBDG BTB/POZ" evidence="3">
    <location>
        <begin position="191"/>
        <end position="234"/>
    </location>
</feature>
<reference evidence="5" key="1">
    <citation type="submission" date="2012-07" db="EMBL/GenBank/DDBJ databases">
        <title>Genome of the Chinese tree shrew, a rising model animal genetically related to primates.</title>
        <authorList>
            <person name="Zhang G."/>
            <person name="Fan Y."/>
            <person name="Yao Y."/>
            <person name="Huang Z."/>
        </authorList>
    </citation>
    <scope>NUCLEOTIDE SEQUENCE [LARGE SCALE GENOMIC DNA]</scope>
</reference>
<sequence length="421" mass="46920">MVGPSPDPGWSLHIAASPRGGCEVTRIGGGELRFLLRVPDMPHPFAHVRTPGAYLFPTVQISIVVHENVEFDVILECLGLKWELHQPQLFQSKTLANLYLVALGQSTTNPMMELNKLLRASSPRNTKDQSSVKRIFISLKINDPLVTKVAFATSLKNLYMSTAEVDIDDVLGVLASAHVLQFSTLSQSCRTFATSLKNLYMSTAEVDIDDVLGVLASAHVLQFSTLSQRCITMMIKGITPSTIKNFYLAGCKAVGNADCVKDYMVLTFILSGIFAFDQHFSANSLVPEGPQVLMTCKLECGGDMARLKDLSTQAVRFGMLFGQEYTTYSEMIAIYGFFFELKGIKHNTASYSFYMQRKRHTDMEFASVALSPVSVRTERLVKYEIRAQALVDGKWQEFKTNQITQKFGFTKPSCKSHEQQQ</sequence>
<protein>
    <recommendedName>
        <fullName evidence="1">BTB/POZ domain-containing protein 16</fullName>
    </recommendedName>
</protein>
<name>L9L7N4_TUPCH</name>
<accession>L9L7N4</accession>
<dbReference type="InterPro" id="IPR042833">
    <property type="entry name" value="BTBD16"/>
</dbReference>
<dbReference type="InterPro" id="IPR011333">
    <property type="entry name" value="SKP1/BTB/POZ_sf"/>
</dbReference>
<keyword evidence="5" id="KW-1185">Reference proteome</keyword>